<evidence type="ECO:0000259" key="2">
    <source>
        <dbReference type="Pfam" id="PF03976"/>
    </source>
</evidence>
<dbReference type="PANTHER" id="PTHR34383:SF3">
    <property type="entry name" value="POLYPHOSPHATE:AMP PHOSPHOTRANSFERASE"/>
    <property type="match status" value="1"/>
</dbReference>
<keyword evidence="3" id="KW-0808">Transferase</keyword>
<evidence type="ECO:0000313" key="3">
    <source>
        <dbReference type="EMBL" id="AKJ31414.1"/>
    </source>
</evidence>
<accession>A0A0G3BPQ6</accession>
<protein>
    <submittedName>
        <fullName evidence="3">UDP-galactose-lipid carrier transferase</fullName>
    </submittedName>
</protein>
<organism evidence="3 4">
    <name type="scientific">Caldimonas brevitalea</name>
    <dbReference type="NCBI Taxonomy" id="413882"/>
    <lineage>
        <taxon>Bacteria</taxon>
        <taxon>Pseudomonadati</taxon>
        <taxon>Pseudomonadota</taxon>
        <taxon>Betaproteobacteria</taxon>
        <taxon>Burkholderiales</taxon>
        <taxon>Sphaerotilaceae</taxon>
        <taxon>Caldimonas</taxon>
    </lineage>
</organism>
<dbReference type="EMBL" id="CP011371">
    <property type="protein sequence ID" value="AKJ31414.1"/>
    <property type="molecule type" value="Genomic_DNA"/>
</dbReference>
<dbReference type="PATRIC" id="fig|413882.6.peg.4931"/>
<keyword evidence="4" id="KW-1185">Reference proteome</keyword>
<evidence type="ECO:0000256" key="1">
    <source>
        <dbReference type="SAM" id="MobiDB-lite"/>
    </source>
</evidence>
<name>A0A0G3BPQ6_9BURK</name>
<feature type="compositionally biased region" description="Basic residues" evidence="1">
    <location>
        <begin position="1"/>
        <end position="12"/>
    </location>
</feature>
<dbReference type="InterPro" id="IPR022300">
    <property type="entry name" value="PPK2-rel_1"/>
</dbReference>
<dbReference type="GO" id="GO:0006797">
    <property type="term" value="P:polyphosphate metabolic process"/>
    <property type="evidence" value="ECO:0007669"/>
    <property type="project" value="InterPro"/>
</dbReference>
<evidence type="ECO:0000313" key="4">
    <source>
        <dbReference type="Proteomes" id="UP000035352"/>
    </source>
</evidence>
<feature type="region of interest" description="Disordered" evidence="1">
    <location>
        <begin position="1"/>
        <end position="22"/>
    </location>
</feature>
<dbReference type="InterPro" id="IPR027417">
    <property type="entry name" value="P-loop_NTPase"/>
</dbReference>
<dbReference type="SUPFAM" id="SSF52540">
    <property type="entry name" value="P-loop containing nucleoside triphosphate hydrolases"/>
    <property type="match status" value="1"/>
</dbReference>
<dbReference type="PANTHER" id="PTHR34383">
    <property type="entry name" value="POLYPHOSPHATE:AMP PHOSPHOTRANSFERASE-RELATED"/>
    <property type="match status" value="1"/>
</dbReference>
<dbReference type="Pfam" id="PF03976">
    <property type="entry name" value="PPK2"/>
    <property type="match status" value="1"/>
</dbReference>
<gene>
    <name evidence="3" type="ORF">AAW51_4723</name>
</gene>
<sequence>MLHSRTIAHRRSPAPATMTSRTAAPLDLRAAQALLRPWQIGTAEGHRAANSFQLAALDPGAKPFSSGDKARDREALGEQALRLDELQDLLYADGRYKLLVVLQGMDTSGKDGTLRDVFGRMSPQGVHSVSFKAPSTEELAHDFLWRVHANVPRSGELVVFNRSHYEDVLVPRVRGSLDAAELQRRYRQINDFERLLSESGTVIVKCFLHISKAEQLRRLQARLQNPAKHWKFDLADVEARKHWDDYQAAYQDAIAATGTEWAPWTVVPADSKTHRNLMVATLIESTLRQMQLRHPPAAPGLADLVLE</sequence>
<dbReference type="STRING" id="413882.AAW51_4723"/>
<dbReference type="GO" id="GO:0016776">
    <property type="term" value="F:phosphotransferase activity, phosphate group as acceptor"/>
    <property type="evidence" value="ECO:0007669"/>
    <property type="project" value="InterPro"/>
</dbReference>
<proteinExistence type="predicted"/>
<dbReference type="KEGG" id="pbh:AAW51_4723"/>
<feature type="domain" description="Polyphosphate kinase-2-related" evidence="2">
    <location>
        <begin position="68"/>
        <end position="292"/>
    </location>
</feature>
<reference evidence="3 4" key="1">
    <citation type="submission" date="2015-05" db="EMBL/GenBank/DDBJ databases">
        <authorList>
            <person name="Tang B."/>
            <person name="Yu Y."/>
        </authorList>
    </citation>
    <scope>NUCLEOTIDE SEQUENCE [LARGE SCALE GENOMIC DNA]</scope>
    <source>
        <strain evidence="3 4">DSM 7029</strain>
    </source>
</reference>
<dbReference type="Gene3D" id="3.40.50.300">
    <property type="entry name" value="P-loop containing nucleotide triphosphate hydrolases"/>
    <property type="match status" value="1"/>
</dbReference>
<dbReference type="NCBIfam" id="TIGR03709">
    <property type="entry name" value="PPK2_rel_1"/>
    <property type="match status" value="1"/>
</dbReference>
<dbReference type="Proteomes" id="UP000035352">
    <property type="component" value="Chromosome"/>
</dbReference>
<dbReference type="AlphaFoldDB" id="A0A0G3BPQ6"/>
<dbReference type="InterPro" id="IPR022488">
    <property type="entry name" value="PPK2-related"/>
</dbReference>